<comment type="caution">
    <text evidence="3">The sequence shown here is derived from an EMBL/GenBank/DDBJ whole genome shotgun (WGS) entry which is preliminary data.</text>
</comment>
<dbReference type="EMBL" id="JADFFL010000003">
    <property type="protein sequence ID" value="MBE9662405.1"/>
    <property type="molecule type" value="Genomic_DNA"/>
</dbReference>
<evidence type="ECO:0000313" key="4">
    <source>
        <dbReference type="Proteomes" id="UP000622475"/>
    </source>
</evidence>
<accession>A0A929PXH4</accession>
<keyword evidence="2" id="KW-0808">Transferase</keyword>
<dbReference type="InterPro" id="IPR004629">
    <property type="entry name" value="WecG_TagA_CpsF"/>
</dbReference>
<proteinExistence type="predicted"/>
<dbReference type="CDD" id="cd06533">
    <property type="entry name" value="Glyco_transf_WecG_TagA"/>
    <property type="match status" value="1"/>
</dbReference>
<dbReference type="Pfam" id="PF03808">
    <property type="entry name" value="Glyco_tran_WecG"/>
    <property type="match status" value="1"/>
</dbReference>
<name>A0A929PXH4_9SPHI</name>
<dbReference type="GO" id="GO:0016758">
    <property type="term" value="F:hexosyltransferase activity"/>
    <property type="evidence" value="ECO:0007669"/>
    <property type="project" value="TreeGrafter"/>
</dbReference>
<reference evidence="3" key="1">
    <citation type="submission" date="2020-10" db="EMBL/GenBank/DDBJ databases">
        <title>Mucilaginibacter mali sp. nov., isolated from rhizosphere soil of apple orchard.</title>
        <authorList>
            <person name="Lee J.-S."/>
            <person name="Kim H.S."/>
            <person name="Kim J.-S."/>
        </authorList>
    </citation>
    <scope>NUCLEOTIDE SEQUENCE</scope>
    <source>
        <strain evidence="3">KCTC 22746</strain>
    </source>
</reference>
<evidence type="ECO:0000313" key="3">
    <source>
        <dbReference type="EMBL" id="MBE9662405.1"/>
    </source>
</evidence>
<keyword evidence="1" id="KW-0328">Glycosyltransferase</keyword>
<evidence type="ECO:0000256" key="2">
    <source>
        <dbReference type="ARBA" id="ARBA00022679"/>
    </source>
</evidence>
<dbReference type="PANTHER" id="PTHR34136">
    <property type="match status" value="1"/>
</dbReference>
<dbReference type="AlphaFoldDB" id="A0A929PXH4"/>
<sequence>MPLNLKNCITYFDYKVYSGGLQDIDLSDKLMINTINQYSCYMASLDEGFKRALQHSDILLPDGVGVTLSAQLIYGKKIKKIAGADIHQKLLELLQQHGGRCFYLGASNETLSKIKNKINSNYSAIQFSSYSPPFKPHFSDNDNNTILEQVNSFKPHVLFVGMTAPKQEKWAAEHRLMLDANIICSIGAVFDFYAGTVDRPKDVWIKLGLEWFVRFLKEPKRMWKRYFYYGPLFGGMVLRKWYQIKFGRK</sequence>
<protein>
    <submittedName>
        <fullName evidence="3">WecB/TagA/CpsF family glycosyltransferase</fullName>
    </submittedName>
</protein>
<dbReference type="NCBIfam" id="TIGR00696">
    <property type="entry name" value="wecG_tagA_cpsF"/>
    <property type="match status" value="1"/>
</dbReference>
<evidence type="ECO:0000256" key="1">
    <source>
        <dbReference type="ARBA" id="ARBA00022676"/>
    </source>
</evidence>
<organism evidence="3 4">
    <name type="scientific">Mucilaginibacter myungsuensis</name>
    <dbReference type="NCBI Taxonomy" id="649104"/>
    <lineage>
        <taxon>Bacteria</taxon>
        <taxon>Pseudomonadati</taxon>
        <taxon>Bacteroidota</taxon>
        <taxon>Sphingobacteriia</taxon>
        <taxon>Sphingobacteriales</taxon>
        <taxon>Sphingobacteriaceae</taxon>
        <taxon>Mucilaginibacter</taxon>
    </lineage>
</organism>
<dbReference type="Proteomes" id="UP000622475">
    <property type="component" value="Unassembled WGS sequence"/>
</dbReference>
<dbReference type="PANTHER" id="PTHR34136:SF1">
    <property type="entry name" value="UDP-N-ACETYL-D-MANNOSAMINURONIC ACID TRANSFERASE"/>
    <property type="match status" value="1"/>
</dbReference>
<keyword evidence="4" id="KW-1185">Reference proteome</keyword>
<gene>
    <name evidence="3" type="ORF">IRJ16_10960</name>
</gene>